<feature type="active site" evidence="8">
    <location>
        <position position="46"/>
    </location>
</feature>
<gene>
    <name evidence="8" type="primary">fabZ</name>
    <name evidence="9" type="ORF">HGMM_F21E10C14</name>
</gene>
<comment type="subcellular location">
    <subcellularLocation>
        <location evidence="1 8">Cytoplasm</location>
    </subcellularLocation>
</comment>
<name>H5SFH2_9BACT</name>
<keyword evidence="2 8" id="KW-0963">Cytoplasm</keyword>
<dbReference type="GO" id="GO:0009245">
    <property type="term" value="P:lipid A biosynthetic process"/>
    <property type="evidence" value="ECO:0007669"/>
    <property type="project" value="UniProtKB-UniRule"/>
</dbReference>
<dbReference type="EC" id="4.2.1.59" evidence="8"/>
<evidence type="ECO:0000256" key="3">
    <source>
        <dbReference type="ARBA" id="ARBA00022516"/>
    </source>
</evidence>
<dbReference type="CDD" id="cd01288">
    <property type="entry name" value="FabZ"/>
    <property type="match status" value="1"/>
</dbReference>
<dbReference type="NCBIfam" id="TIGR01750">
    <property type="entry name" value="fabZ"/>
    <property type="match status" value="1"/>
</dbReference>
<dbReference type="InterPro" id="IPR010084">
    <property type="entry name" value="FabZ"/>
</dbReference>
<evidence type="ECO:0000256" key="6">
    <source>
        <dbReference type="ARBA" id="ARBA00023239"/>
    </source>
</evidence>
<evidence type="ECO:0000313" key="9">
    <source>
        <dbReference type="EMBL" id="BAL54908.1"/>
    </source>
</evidence>
<comment type="catalytic activity">
    <reaction evidence="8">
        <text>a (3R)-hydroxyacyl-[ACP] = a (2E)-enoyl-[ACP] + H2O</text>
        <dbReference type="Rhea" id="RHEA:13097"/>
        <dbReference type="Rhea" id="RHEA-COMP:9925"/>
        <dbReference type="Rhea" id="RHEA-COMP:9945"/>
        <dbReference type="ChEBI" id="CHEBI:15377"/>
        <dbReference type="ChEBI" id="CHEBI:78784"/>
        <dbReference type="ChEBI" id="CHEBI:78827"/>
        <dbReference type="EC" id="4.2.1.59"/>
    </reaction>
</comment>
<dbReference type="GO" id="GO:0006633">
    <property type="term" value="P:fatty acid biosynthetic process"/>
    <property type="evidence" value="ECO:0007669"/>
    <property type="project" value="UniProtKB-UniRule"/>
</dbReference>
<keyword evidence="6 8" id="KW-0456">Lyase</keyword>
<evidence type="ECO:0000256" key="7">
    <source>
        <dbReference type="ARBA" id="ARBA00025049"/>
    </source>
</evidence>
<keyword evidence="5 8" id="KW-0443">Lipid metabolism</keyword>
<keyword evidence="3 8" id="KW-0444">Lipid biosynthesis</keyword>
<comment type="function">
    <text evidence="7 8">Involved in unsaturated fatty acids biosynthesis. Catalyzes the dehydration of short chain beta-hydroxyacyl-ACPs and long chain saturated and unsaturated beta-hydroxyacyl-ACPs.</text>
</comment>
<evidence type="ECO:0000256" key="1">
    <source>
        <dbReference type="ARBA" id="ARBA00004496"/>
    </source>
</evidence>
<dbReference type="NCBIfam" id="NF000582">
    <property type="entry name" value="PRK00006.1"/>
    <property type="match status" value="1"/>
</dbReference>
<dbReference type="PANTHER" id="PTHR30272:SF1">
    <property type="entry name" value="3-HYDROXYACYL-[ACYL-CARRIER-PROTEIN] DEHYDRATASE"/>
    <property type="match status" value="1"/>
</dbReference>
<dbReference type="InterPro" id="IPR029069">
    <property type="entry name" value="HotDog_dom_sf"/>
</dbReference>
<dbReference type="PANTHER" id="PTHR30272">
    <property type="entry name" value="3-HYDROXYACYL-[ACYL-CARRIER-PROTEIN] DEHYDRATASE"/>
    <property type="match status" value="1"/>
</dbReference>
<evidence type="ECO:0000256" key="8">
    <source>
        <dbReference type="HAMAP-Rule" id="MF_00406"/>
    </source>
</evidence>
<dbReference type="EMBL" id="AP011703">
    <property type="protein sequence ID" value="BAL54908.1"/>
    <property type="molecule type" value="Genomic_DNA"/>
</dbReference>
<organism evidence="9">
    <name type="scientific">uncultured Acetothermia bacterium</name>
    <dbReference type="NCBI Taxonomy" id="236499"/>
    <lineage>
        <taxon>Bacteria</taxon>
        <taxon>Candidatus Bipolaricaulota</taxon>
        <taxon>environmental samples</taxon>
    </lineage>
</organism>
<protein>
    <recommendedName>
        <fullName evidence="8">3-hydroxyacyl-[acyl-carrier-protein] dehydratase FabZ</fullName>
        <ecNumber evidence="8">4.2.1.59</ecNumber>
    </recommendedName>
    <alternativeName>
        <fullName evidence="8">(3R)-hydroxymyristoyl-[acyl-carrier-protein] dehydratase</fullName>
        <shortName evidence="8">(3R)-hydroxymyristoyl-ACP dehydrase</shortName>
    </alternativeName>
    <alternativeName>
        <fullName evidence="8">Beta-hydroxyacyl-ACP dehydratase</fullName>
    </alternativeName>
</protein>
<dbReference type="GO" id="GO:0005737">
    <property type="term" value="C:cytoplasm"/>
    <property type="evidence" value="ECO:0007669"/>
    <property type="project" value="UniProtKB-SubCell"/>
</dbReference>
<evidence type="ECO:0000256" key="2">
    <source>
        <dbReference type="ARBA" id="ARBA00022490"/>
    </source>
</evidence>
<dbReference type="AlphaFoldDB" id="H5SFH2"/>
<evidence type="ECO:0000256" key="4">
    <source>
        <dbReference type="ARBA" id="ARBA00022556"/>
    </source>
</evidence>
<evidence type="ECO:0000256" key="5">
    <source>
        <dbReference type="ARBA" id="ARBA00023098"/>
    </source>
</evidence>
<reference evidence="9" key="2">
    <citation type="journal article" date="2012" name="PLoS ONE">
        <title>A Deeply Branching Thermophilic Bacterium with an Ancient Acetyl-CoA Pathway Dominates a Subsurface Ecosystem.</title>
        <authorList>
            <person name="Takami H."/>
            <person name="Noguchi H."/>
            <person name="Takaki Y."/>
            <person name="Uchiyama I."/>
            <person name="Toyoda A."/>
            <person name="Nishi S."/>
            <person name="Chee G.-J."/>
            <person name="Arai W."/>
            <person name="Nunoura T."/>
            <person name="Itoh T."/>
            <person name="Hattori M."/>
            <person name="Takai K."/>
        </authorList>
    </citation>
    <scope>NUCLEOTIDE SEQUENCE</scope>
</reference>
<dbReference type="Gene3D" id="3.10.129.10">
    <property type="entry name" value="Hotdog Thioesterase"/>
    <property type="match status" value="1"/>
</dbReference>
<dbReference type="GO" id="GO:0019171">
    <property type="term" value="F:(3R)-hydroxyacyl-[acyl-carrier-protein] dehydratase activity"/>
    <property type="evidence" value="ECO:0007669"/>
    <property type="project" value="UniProtKB-EC"/>
</dbReference>
<dbReference type="GO" id="GO:0016020">
    <property type="term" value="C:membrane"/>
    <property type="evidence" value="ECO:0007669"/>
    <property type="project" value="GOC"/>
</dbReference>
<dbReference type="Pfam" id="PF07977">
    <property type="entry name" value="FabA"/>
    <property type="match status" value="1"/>
</dbReference>
<accession>H5SFH2</accession>
<dbReference type="FunFam" id="3.10.129.10:FF:000001">
    <property type="entry name" value="3-hydroxyacyl-[acyl-carrier-protein] dehydratase FabZ"/>
    <property type="match status" value="1"/>
</dbReference>
<dbReference type="HAMAP" id="MF_00406">
    <property type="entry name" value="FabZ"/>
    <property type="match status" value="1"/>
</dbReference>
<sequence length="142" mass="15891">MGDDEIRRILPHRYPFLLVDRVLEWGDGRVRALKNVTHNEPFFMGHFPERPIMPGVLILEGMAQTVGLLISREQPGQSGYLVGVDRARFRRPVQPGDQIVYDAELERGRAGFYRARVHASVNGAPVAEAVLSVAITESDKSL</sequence>
<proteinExistence type="inferred from homology"/>
<keyword evidence="4 8" id="KW-0441">Lipid A biosynthesis</keyword>
<comment type="similarity">
    <text evidence="8">Belongs to the thioester dehydratase family. FabZ subfamily.</text>
</comment>
<dbReference type="InterPro" id="IPR013114">
    <property type="entry name" value="FabA_FabZ"/>
</dbReference>
<reference evidence="9" key="1">
    <citation type="journal article" date="2005" name="Environ. Microbiol.">
        <title>Genetic and functional properties of uncultivated thermophilic crenarchaeotes from a subsurface gold mine as revealed by analysis of genome fragments.</title>
        <authorList>
            <person name="Nunoura T."/>
            <person name="Hirayama H."/>
            <person name="Takami H."/>
            <person name="Oida H."/>
            <person name="Nishi S."/>
            <person name="Shimamura S."/>
            <person name="Suzuki Y."/>
            <person name="Inagaki F."/>
            <person name="Takai K."/>
            <person name="Nealson K.H."/>
            <person name="Horikoshi K."/>
        </authorList>
    </citation>
    <scope>NUCLEOTIDE SEQUENCE</scope>
</reference>
<dbReference type="SUPFAM" id="SSF54637">
    <property type="entry name" value="Thioesterase/thiol ester dehydrase-isomerase"/>
    <property type="match status" value="1"/>
</dbReference>